<protein>
    <submittedName>
        <fullName evidence="1">Uncharacterized protein</fullName>
    </submittedName>
</protein>
<evidence type="ECO:0000313" key="2">
    <source>
        <dbReference type="Proteomes" id="UP000078263"/>
    </source>
</evidence>
<dbReference type="KEGG" id="pns:A9D12_08115"/>
<dbReference type="EMBL" id="CP016033">
    <property type="protein sequence ID" value="ANK12916.1"/>
    <property type="molecule type" value="Genomic_DNA"/>
</dbReference>
<evidence type="ECO:0000313" key="1">
    <source>
        <dbReference type="EMBL" id="ANK12916.1"/>
    </source>
</evidence>
<proteinExistence type="predicted"/>
<sequence length="100" mass="11430">MALLVQDAAIDHENSRQQKCEMRTLPQAMAFCGANPAHYRREKKSFEYDVSYEFEVLTLVAPGTTDAAWQCLNNWSAFYGSVSINVDESVYDQPRSTMKR</sequence>
<accession>A0A192D4G3</accession>
<organism evidence="1 2">
    <name type="scientific">Erythrobacter neustonensis</name>
    <dbReference type="NCBI Taxonomy" id="1112"/>
    <lineage>
        <taxon>Bacteria</taxon>
        <taxon>Pseudomonadati</taxon>
        <taxon>Pseudomonadota</taxon>
        <taxon>Alphaproteobacteria</taxon>
        <taxon>Sphingomonadales</taxon>
        <taxon>Erythrobacteraceae</taxon>
        <taxon>Erythrobacter/Porphyrobacter group</taxon>
        <taxon>Erythrobacter</taxon>
    </lineage>
</organism>
<reference evidence="1 2" key="1">
    <citation type="submission" date="2016-05" db="EMBL/GenBank/DDBJ databases">
        <title>Compelete Genome Sequence of Bacteriochlorophyll-Synthesizing Bacterium Porphyrobacter neustonensis DSM 9434.</title>
        <authorList>
            <person name="Shi X.-L."/>
            <person name="Wu Y.-H."/>
            <person name="Cheng H."/>
            <person name="Xu L."/>
            <person name="Zhang X.-Q."/>
            <person name="Wang C.-S."/>
            <person name="Xu X.-W."/>
        </authorList>
    </citation>
    <scope>NUCLEOTIDE SEQUENCE [LARGE SCALE GENOMIC DNA]</scope>
    <source>
        <strain evidence="1 2">DSM 9434</strain>
    </source>
</reference>
<name>A0A192D4G3_9SPHN</name>
<dbReference type="AlphaFoldDB" id="A0A192D4G3"/>
<gene>
    <name evidence="1" type="ORF">A9D12_08115</name>
</gene>
<keyword evidence="2" id="KW-1185">Reference proteome</keyword>
<dbReference type="Proteomes" id="UP000078263">
    <property type="component" value="Chromosome"/>
</dbReference>